<organism evidence="9 10">
    <name type="scientific">Anaeromyxobacter oryzae</name>
    <dbReference type="NCBI Taxonomy" id="2918170"/>
    <lineage>
        <taxon>Bacteria</taxon>
        <taxon>Pseudomonadati</taxon>
        <taxon>Myxococcota</taxon>
        <taxon>Myxococcia</taxon>
        <taxon>Myxococcales</taxon>
        <taxon>Cystobacterineae</taxon>
        <taxon>Anaeromyxobacteraceae</taxon>
        <taxon>Anaeromyxobacter</taxon>
    </lineage>
</organism>
<dbReference type="PANTHER" id="PTHR33406">
    <property type="entry name" value="MEMBRANE PROTEIN MJ1562-RELATED"/>
    <property type="match status" value="1"/>
</dbReference>
<dbReference type="PROSITE" id="PS50156">
    <property type="entry name" value="SSD"/>
    <property type="match status" value="2"/>
</dbReference>
<gene>
    <name evidence="9" type="ORF">AMOR_12260</name>
</gene>
<protein>
    <recommendedName>
        <fullName evidence="8">SSD domain-containing protein</fullName>
    </recommendedName>
</protein>
<comment type="subcellular location">
    <subcellularLocation>
        <location evidence="1">Cell membrane</location>
        <topology evidence="1">Multi-pass membrane protein</topology>
    </subcellularLocation>
</comment>
<dbReference type="InterPro" id="IPR050545">
    <property type="entry name" value="Mycobact_MmpL"/>
</dbReference>
<dbReference type="Proteomes" id="UP001162891">
    <property type="component" value="Chromosome"/>
</dbReference>
<evidence type="ECO:0000259" key="8">
    <source>
        <dbReference type="PROSITE" id="PS50156"/>
    </source>
</evidence>
<accession>A0ABM7WS06</accession>
<dbReference type="PANTHER" id="PTHR33406:SF13">
    <property type="entry name" value="MEMBRANE PROTEIN YDFJ"/>
    <property type="match status" value="1"/>
</dbReference>
<name>A0ABM7WS06_9BACT</name>
<feature type="transmembrane region" description="Helical" evidence="6">
    <location>
        <begin position="254"/>
        <end position="278"/>
    </location>
</feature>
<feature type="signal peptide" evidence="7">
    <location>
        <begin position="1"/>
        <end position="23"/>
    </location>
</feature>
<keyword evidence="4 6" id="KW-1133">Transmembrane helix</keyword>
<feature type="transmembrane region" description="Helical" evidence="6">
    <location>
        <begin position="331"/>
        <end position="353"/>
    </location>
</feature>
<evidence type="ECO:0000256" key="6">
    <source>
        <dbReference type="SAM" id="Phobius"/>
    </source>
</evidence>
<feature type="domain" description="SSD" evidence="8">
    <location>
        <begin position="637"/>
        <end position="750"/>
    </location>
</feature>
<dbReference type="EMBL" id="AP025591">
    <property type="protein sequence ID" value="BDG02230.1"/>
    <property type="molecule type" value="Genomic_DNA"/>
</dbReference>
<evidence type="ECO:0000256" key="4">
    <source>
        <dbReference type="ARBA" id="ARBA00022989"/>
    </source>
</evidence>
<keyword evidence="7" id="KW-0732">Signal</keyword>
<feature type="transmembrane region" description="Helical" evidence="6">
    <location>
        <begin position="725"/>
        <end position="751"/>
    </location>
</feature>
<dbReference type="InterPro" id="IPR000731">
    <property type="entry name" value="SSD"/>
</dbReference>
<reference evidence="10" key="1">
    <citation type="journal article" date="2022" name="Int. J. Syst. Evol. Microbiol.">
        <title>Anaeromyxobacter oryzae sp. nov., Anaeromyxobacter diazotrophicus sp. nov. and Anaeromyxobacter paludicola sp. nov., isolated from paddy soils.</title>
        <authorList>
            <person name="Itoh H."/>
            <person name="Xu Z."/>
            <person name="Mise K."/>
            <person name="Masuda Y."/>
            <person name="Ushijima N."/>
            <person name="Hayakawa C."/>
            <person name="Shiratori Y."/>
            <person name="Senoo K."/>
        </authorList>
    </citation>
    <scope>NUCLEOTIDE SEQUENCE [LARGE SCALE GENOMIC DNA]</scope>
    <source>
        <strain evidence="10">Red232</strain>
    </source>
</reference>
<proteinExistence type="predicted"/>
<feature type="transmembrane region" description="Helical" evidence="6">
    <location>
        <begin position="596"/>
        <end position="619"/>
    </location>
</feature>
<feature type="transmembrane region" description="Helical" evidence="6">
    <location>
        <begin position="625"/>
        <end position="646"/>
    </location>
</feature>
<dbReference type="Gene3D" id="1.20.1640.10">
    <property type="entry name" value="Multidrug efflux transporter AcrB transmembrane domain"/>
    <property type="match status" value="2"/>
</dbReference>
<feature type="transmembrane region" description="Helical" evidence="6">
    <location>
        <begin position="231"/>
        <end position="248"/>
    </location>
</feature>
<feature type="transmembrane region" description="Helical" evidence="6">
    <location>
        <begin position="206"/>
        <end position="224"/>
    </location>
</feature>
<sequence length="766" mass="81312">MPRPSRVVAVFRRIISLRGPILAAAAVASCAAAVLATRIPSDAAIERLLVPSDPDYVATRAFHQVFPEGQVVLLLLEADDPYAPAVLAEVGRVEEALRAVPGVTPVSALDVYRRAHAAFTPDASGAAAFRRFATGADLFRRQGLVGGRFLAIAVAFDAAGPAERDAALDRIDAAVARARTGAARAIRKVGGPYVQSWIERQTGEASVRYFPIFGLLVVGIALFLYRSWRSLLALLLALGAAVALAVGAGKLLGFAFTVVSALVPLTVMVTALASLVYIHSRFVDQPPGVDVDQHQLDALANKFLPVTASTVAAVLGFAALAVSPIRPVREMGIWTAVGLALSWVVAFTVFPGLQRALRTPTGRTVAVRARAYDALAAAVPGFTWRWRRPLLVVALALAAGGLVALLGVPGRLAPMRVGLDELDYVDPDLAIHKDLVFFQNNVSGLDVARVWIRTAPGAVTDPEVLRGLERFTKAIEALPRVNVVVGPTTFLRMRRYLAGQEPALPDDPAAFARAASDVEQLLLTEPELRGFVDVGTLSNAQLTVTFDSVDEAGYRALADRIRAAWARTVAGDPAFRGASMQVVGEALLQAKVGASLVPTLTQSFALTAALIVVAFLFVFRSASARLLAMIPSVFAILVTFLGMRLFGGTLNVATILIATTVLGTTENDQIHFFHHLHEGEGPAGLDGALRHTLRVSGRAIVFATLINAAGFLGLALSRFPPIRQFGVITASAFLLAMVADFTALPAALWILRRERPRGPGDGPASR</sequence>
<evidence type="ECO:0000256" key="3">
    <source>
        <dbReference type="ARBA" id="ARBA00022692"/>
    </source>
</evidence>
<evidence type="ECO:0000256" key="1">
    <source>
        <dbReference type="ARBA" id="ARBA00004651"/>
    </source>
</evidence>
<keyword evidence="3 6" id="KW-0812">Transmembrane</keyword>
<keyword evidence="10" id="KW-1185">Reference proteome</keyword>
<evidence type="ECO:0000256" key="2">
    <source>
        <dbReference type="ARBA" id="ARBA00022475"/>
    </source>
</evidence>
<evidence type="ECO:0000313" key="9">
    <source>
        <dbReference type="EMBL" id="BDG02230.1"/>
    </source>
</evidence>
<feature type="domain" description="SSD" evidence="8">
    <location>
        <begin position="232"/>
        <end position="356"/>
    </location>
</feature>
<feature type="chain" id="PRO_5045391847" description="SSD domain-containing protein" evidence="7">
    <location>
        <begin position="24"/>
        <end position="766"/>
    </location>
</feature>
<feature type="transmembrane region" description="Helical" evidence="6">
    <location>
        <begin position="303"/>
        <end position="325"/>
    </location>
</feature>
<feature type="transmembrane region" description="Helical" evidence="6">
    <location>
        <begin position="699"/>
        <end position="719"/>
    </location>
</feature>
<evidence type="ECO:0000313" key="10">
    <source>
        <dbReference type="Proteomes" id="UP001162891"/>
    </source>
</evidence>
<evidence type="ECO:0000256" key="7">
    <source>
        <dbReference type="SAM" id="SignalP"/>
    </source>
</evidence>
<dbReference type="InterPro" id="IPR004869">
    <property type="entry name" value="MMPL_dom"/>
</dbReference>
<dbReference type="PROSITE" id="PS51257">
    <property type="entry name" value="PROKAR_LIPOPROTEIN"/>
    <property type="match status" value="1"/>
</dbReference>
<keyword evidence="5 6" id="KW-0472">Membrane</keyword>
<feature type="transmembrane region" description="Helical" evidence="6">
    <location>
        <begin position="390"/>
        <end position="408"/>
    </location>
</feature>
<keyword evidence="2" id="KW-1003">Cell membrane</keyword>
<dbReference type="Pfam" id="PF03176">
    <property type="entry name" value="MMPL"/>
    <property type="match status" value="2"/>
</dbReference>
<evidence type="ECO:0000256" key="5">
    <source>
        <dbReference type="ARBA" id="ARBA00023136"/>
    </source>
</evidence>
<dbReference type="RefSeq" id="WP_263009837.1">
    <property type="nucleotide sequence ID" value="NZ_AP025591.1"/>
</dbReference>
<dbReference type="SUPFAM" id="SSF82866">
    <property type="entry name" value="Multidrug efflux transporter AcrB transmembrane domain"/>
    <property type="match status" value="2"/>
</dbReference>